<dbReference type="Proteomes" id="UP000703269">
    <property type="component" value="Unassembled WGS sequence"/>
</dbReference>
<feature type="transmembrane region" description="Helical" evidence="1">
    <location>
        <begin position="73"/>
        <end position="96"/>
    </location>
</feature>
<evidence type="ECO:0000256" key="1">
    <source>
        <dbReference type="SAM" id="Phobius"/>
    </source>
</evidence>
<proteinExistence type="predicted"/>
<keyword evidence="1" id="KW-0472">Membrane</keyword>
<organism evidence="2 3">
    <name type="scientific">Phanerochaete sordida</name>
    <dbReference type="NCBI Taxonomy" id="48140"/>
    <lineage>
        <taxon>Eukaryota</taxon>
        <taxon>Fungi</taxon>
        <taxon>Dikarya</taxon>
        <taxon>Basidiomycota</taxon>
        <taxon>Agaricomycotina</taxon>
        <taxon>Agaricomycetes</taxon>
        <taxon>Polyporales</taxon>
        <taxon>Phanerochaetaceae</taxon>
        <taxon>Phanerochaete</taxon>
    </lineage>
</organism>
<keyword evidence="3" id="KW-1185">Reference proteome</keyword>
<sequence length="265" mass="28309">MEGRPGRPSVTWSGELVKGVLPPCTSLSPHSPLYASNPCLSLYYSTALTIQAMPPPFRGCGQQSKFHNPNIDLTLFVFGGTSSILTEAIALILTWIRLAGIMGTLRTFKLQIGVSRMICIDGTLYSSVLLVLLGMDMLSIPDQSFNNIPALTDTLASISLSRFILNLRAISLASEGNTCSAPSSVVFNSKRESSYLVGNLGATLRAFDDDDNDEGEEMDASSAIIDICTDGPFNQWVSDDPFMAGIIADAMASSCKSSCSTLDGQ</sequence>
<comment type="caution">
    <text evidence="2">The sequence shown here is derived from an EMBL/GenBank/DDBJ whole genome shotgun (WGS) entry which is preliminary data.</text>
</comment>
<dbReference type="EMBL" id="BPQB01000031">
    <property type="protein sequence ID" value="GJE93318.1"/>
    <property type="molecule type" value="Genomic_DNA"/>
</dbReference>
<keyword evidence="1" id="KW-0812">Transmembrane</keyword>
<keyword evidence="1" id="KW-1133">Transmembrane helix</keyword>
<dbReference type="AlphaFoldDB" id="A0A9P3GC04"/>
<evidence type="ECO:0000313" key="3">
    <source>
        <dbReference type="Proteomes" id="UP000703269"/>
    </source>
</evidence>
<feature type="transmembrane region" description="Helical" evidence="1">
    <location>
        <begin position="117"/>
        <end position="138"/>
    </location>
</feature>
<gene>
    <name evidence="2" type="ORF">PsYK624_094770</name>
</gene>
<dbReference type="OrthoDB" id="2803865at2759"/>
<reference evidence="2 3" key="1">
    <citation type="submission" date="2021-08" db="EMBL/GenBank/DDBJ databases">
        <title>Draft Genome Sequence of Phanerochaete sordida strain YK-624.</title>
        <authorList>
            <person name="Mori T."/>
            <person name="Dohra H."/>
            <person name="Suzuki T."/>
            <person name="Kawagishi H."/>
            <person name="Hirai H."/>
        </authorList>
    </citation>
    <scope>NUCLEOTIDE SEQUENCE [LARGE SCALE GENOMIC DNA]</scope>
    <source>
        <strain evidence="2 3">YK-624</strain>
    </source>
</reference>
<protein>
    <submittedName>
        <fullName evidence="2">Uncharacterized protein</fullName>
    </submittedName>
</protein>
<name>A0A9P3GC04_9APHY</name>
<accession>A0A9P3GC04</accession>
<evidence type="ECO:0000313" key="2">
    <source>
        <dbReference type="EMBL" id="GJE93318.1"/>
    </source>
</evidence>